<dbReference type="Gene3D" id="1.50.10.10">
    <property type="match status" value="1"/>
</dbReference>
<dbReference type="PANTHER" id="PTHR31616:SF10">
    <property type="entry name" value="TREHALASE"/>
    <property type="match status" value="1"/>
</dbReference>
<reference evidence="3 4" key="1">
    <citation type="submission" date="2019-06" db="EMBL/GenBank/DDBJ databases">
        <title>Persicimonas caeni gen. nov., sp. nov., a predatory bacterium isolated from solar saltern.</title>
        <authorList>
            <person name="Wang S."/>
        </authorList>
    </citation>
    <scope>NUCLEOTIDE SEQUENCE [LARGE SCALE GENOMIC DNA]</scope>
    <source>
        <strain evidence="3 4">YN101</strain>
    </source>
</reference>
<evidence type="ECO:0000313" key="4">
    <source>
        <dbReference type="Proteomes" id="UP000315995"/>
    </source>
</evidence>
<dbReference type="PANTHER" id="PTHR31616">
    <property type="entry name" value="TREHALASE"/>
    <property type="match status" value="1"/>
</dbReference>
<sequence>MTSARSRRYCPITEYGIIGDMKSAALVAADGSIDWCCWPRFDSSPVFHRLLDADDGGFFCVQPCDSYSTTRRYVDGTNVLETRFTTEAGEVVLTDFMPVHAPEEQGGEDDCRRIVRRLEGVRGRVEVDVLIAPTFDWGRTAAQVERRADGIMLTAADESVVVDGSVNFEEAAAGKLRARCVVGEGDEVWVSVAYSDETNRPQPFGGAEARRRLDETVDYWRGWMDKCAYEGPCAGAVRRSALVLKLLTYAPTGAVIAAPTTSLPEEIGGVRNWDYRYVWLRDAGLILESLQHLGYHDEAMAFWDWLEDLCLSGENQMQNIYRVDGTTELPEQCLDHLEGYEGSQPVRIGNSAVDQLQLDRFGQILDAGYICQTEMREPHPDLKPVLGLLADQAAERWHEPDHGIWEMRSEPRHLVHSKLMCWVALDRALRLNERGWLDGNVDKWRDARQEIREAIEERGFNAEMGAFTQTFDGDALDASTLLIPLVGFLEPDDPRVHSTIDCIQDELMEQGLVQRYRTSDGLPGEEGAFVLCSFWLVSALATCGRRDEARELFGDLVERTNDLGLLAEEVTCGDVDFLGNFPQGFSHLALIDAAHRLAT</sequence>
<proteinExistence type="predicted"/>
<dbReference type="EMBL" id="CP041186">
    <property type="protein sequence ID" value="QDG50548.1"/>
    <property type="molecule type" value="Genomic_DNA"/>
</dbReference>
<dbReference type="OrthoDB" id="3902805at2"/>
<keyword evidence="4" id="KW-1185">Reference proteome</keyword>
<dbReference type="GO" id="GO:0015927">
    <property type="term" value="F:trehalase activity"/>
    <property type="evidence" value="ECO:0007669"/>
    <property type="project" value="TreeGrafter"/>
</dbReference>
<dbReference type="InterPro" id="IPR012341">
    <property type="entry name" value="6hp_glycosidase-like_sf"/>
</dbReference>
<dbReference type="InterPro" id="IPR045582">
    <property type="entry name" value="Trehalase-like_N"/>
</dbReference>
<dbReference type="InterPro" id="IPR008928">
    <property type="entry name" value="6-hairpin_glycosidase_sf"/>
</dbReference>
<feature type="domain" description="GH15-like" evidence="1">
    <location>
        <begin position="236"/>
        <end position="594"/>
    </location>
</feature>
<dbReference type="Pfam" id="PF19291">
    <property type="entry name" value="TREH_N"/>
    <property type="match status" value="1"/>
</dbReference>
<dbReference type="GO" id="GO:0005993">
    <property type="term" value="P:trehalose catabolic process"/>
    <property type="evidence" value="ECO:0007669"/>
    <property type="project" value="TreeGrafter"/>
</dbReference>
<evidence type="ECO:0000259" key="1">
    <source>
        <dbReference type="Pfam" id="PF00723"/>
    </source>
</evidence>
<dbReference type="Proteomes" id="UP000315995">
    <property type="component" value="Chromosome"/>
</dbReference>
<dbReference type="Pfam" id="PF00723">
    <property type="entry name" value="Glyco_hydro_15"/>
    <property type="match status" value="1"/>
</dbReference>
<accession>A0A5B8Y7V4</accession>
<gene>
    <name evidence="3" type="ORF">FIV42_07320</name>
</gene>
<name>A0A4Y6PQF4_PERCE</name>
<accession>A0A4Y6PQF4</accession>
<evidence type="ECO:0000259" key="2">
    <source>
        <dbReference type="Pfam" id="PF19291"/>
    </source>
</evidence>
<protein>
    <submittedName>
        <fullName evidence="3">Glycoside hydrolase family 15 protein</fullName>
    </submittedName>
</protein>
<dbReference type="RefSeq" id="WP_141197040.1">
    <property type="nucleotide sequence ID" value="NZ_CP041186.1"/>
</dbReference>
<keyword evidence="3" id="KW-0378">Hydrolase</keyword>
<organism evidence="3 4">
    <name type="scientific">Persicimonas caeni</name>
    <dbReference type="NCBI Taxonomy" id="2292766"/>
    <lineage>
        <taxon>Bacteria</taxon>
        <taxon>Deltaproteobacteria</taxon>
        <taxon>Bradymonadales</taxon>
        <taxon>Bradymonadaceae</taxon>
        <taxon>Persicimonas</taxon>
    </lineage>
</organism>
<dbReference type="InterPro" id="IPR011613">
    <property type="entry name" value="GH15-like"/>
</dbReference>
<feature type="domain" description="Trehalase-like N-terminal" evidence="2">
    <location>
        <begin position="10"/>
        <end position="205"/>
    </location>
</feature>
<dbReference type="AlphaFoldDB" id="A0A4Y6PQF4"/>
<evidence type="ECO:0000313" key="3">
    <source>
        <dbReference type="EMBL" id="QDG50548.1"/>
    </source>
</evidence>
<dbReference type="SUPFAM" id="SSF48208">
    <property type="entry name" value="Six-hairpin glycosidases"/>
    <property type="match status" value="1"/>
</dbReference>